<evidence type="ECO:0000313" key="9">
    <source>
        <dbReference type="Proteomes" id="UP000434052"/>
    </source>
</evidence>
<feature type="domain" description="DUF2179" evidence="7">
    <location>
        <begin position="246"/>
        <end position="300"/>
    </location>
</feature>
<dbReference type="PANTHER" id="PTHR33545:SF5">
    <property type="entry name" value="UPF0750 MEMBRANE PROTEIN YITT"/>
    <property type="match status" value="1"/>
</dbReference>
<dbReference type="Pfam" id="PF10035">
    <property type="entry name" value="DUF2179"/>
    <property type="match status" value="1"/>
</dbReference>
<evidence type="ECO:0000256" key="1">
    <source>
        <dbReference type="ARBA" id="ARBA00004651"/>
    </source>
</evidence>
<dbReference type="InterPro" id="IPR003740">
    <property type="entry name" value="YitT"/>
</dbReference>
<organism evidence="8 9">
    <name type="scientific">Oceanidesulfovibrio marinus</name>
    <dbReference type="NCBI Taxonomy" id="370038"/>
    <lineage>
        <taxon>Bacteria</taxon>
        <taxon>Pseudomonadati</taxon>
        <taxon>Thermodesulfobacteriota</taxon>
        <taxon>Desulfovibrionia</taxon>
        <taxon>Desulfovibrionales</taxon>
        <taxon>Desulfovibrionaceae</taxon>
        <taxon>Oceanidesulfovibrio</taxon>
    </lineage>
</organism>
<evidence type="ECO:0000313" key="8">
    <source>
        <dbReference type="EMBL" id="TVM35006.1"/>
    </source>
</evidence>
<evidence type="ECO:0000256" key="6">
    <source>
        <dbReference type="SAM" id="Phobius"/>
    </source>
</evidence>
<feature type="transmembrane region" description="Helical" evidence="6">
    <location>
        <begin position="31"/>
        <end position="51"/>
    </location>
</feature>
<comment type="subcellular location">
    <subcellularLocation>
        <location evidence="1">Cell membrane</location>
        <topology evidence="1">Multi-pass membrane protein</topology>
    </subcellularLocation>
</comment>
<dbReference type="AlphaFoldDB" id="A0A6P1ZLE4"/>
<dbReference type="InterPro" id="IPR015867">
    <property type="entry name" value="N-reg_PII/ATP_PRibTrfase_C"/>
</dbReference>
<feature type="transmembrane region" description="Helical" evidence="6">
    <location>
        <begin position="97"/>
        <end position="120"/>
    </location>
</feature>
<dbReference type="PIRSF" id="PIRSF006483">
    <property type="entry name" value="Membrane_protein_YitT"/>
    <property type="match status" value="1"/>
</dbReference>
<dbReference type="InterPro" id="IPR019264">
    <property type="entry name" value="DUF2179"/>
</dbReference>
<feature type="transmembrane region" description="Helical" evidence="6">
    <location>
        <begin position="132"/>
        <end position="151"/>
    </location>
</feature>
<dbReference type="EMBL" id="QMIF01000003">
    <property type="protein sequence ID" value="TVM35006.1"/>
    <property type="molecule type" value="Genomic_DNA"/>
</dbReference>
<proteinExistence type="predicted"/>
<evidence type="ECO:0000256" key="2">
    <source>
        <dbReference type="ARBA" id="ARBA00022475"/>
    </source>
</evidence>
<evidence type="ECO:0000256" key="4">
    <source>
        <dbReference type="ARBA" id="ARBA00022989"/>
    </source>
</evidence>
<dbReference type="RefSeq" id="WP_144234558.1">
    <property type="nucleotide sequence ID" value="NZ_QMIF01000003.1"/>
</dbReference>
<dbReference type="PANTHER" id="PTHR33545">
    <property type="entry name" value="UPF0750 MEMBRANE PROTEIN YITT-RELATED"/>
    <property type="match status" value="1"/>
</dbReference>
<dbReference type="GO" id="GO:0005886">
    <property type="term" value="C:plasma membrane"/>
    <property type="evidence" value="ECO:0007669"/>
    <property type="project" value="UniProtKB-SubCell"/>
</dbReference>
<evidence type="ECO:0000256" key="3">
    <source>
        <dbReference type="ARBA" id="ARBA00022692"/>
    </source>
</evidence>
<keyword evidence="5 6" id="KW-0472">Membrane</keyword>
<dbReference type="CDD" id="cd16380">
    <property type="entry name" value="YitT_C"/>
    <property type="match status" value="1"/>
</dbReference>
<sequence length="311" mass="34466">MKFTRRTRERVHRKLTLPPRTRVRRILVQQWLILIGSALAALGYSLFQVPFNLAAGGVSGLAIIVNKYTALPPGTLYLVLNIPLLVLGFYKLGRWRFLFSTILAVVAFSFLTDIFGHVLPEVLRRFPVTEDALLSAIYAGILYGVGMGLVFRNGGTVGGTSIPARLVHNATGFPMSQAYLYTDLSVIIAAGVVFTWESALLAFLTLVLSGIISDFTLEGTSQVRTAMIITDQPEPLTYALMTELRRGVSFWDITGGYTQQSHTMIYCTVLRSRVYDLKYIVAKIDPKAFMVIGVAQQAFGGLNFRKLKTEE</sequence>
<feature type="transmembrane region" description="Helical" evidence="6">
    <location>
        <begin position="71"/>
        <end position="90"/>
    </location>
</feature>
<accession>A0A6P1ZLE4</accession>
<name>A0A6P1ZLE4_9BACT</name>
<dbReference type="Gene3D" id="3.30.70.120">
    <property type="match status" value="1"/>
</dbReference>
<dbReference type="OrthoDB" id="9779786at2"/>
<keyword evidence="4 6" id="KW-1133">Transmembrane helix</keyword>
<protein>
    <submittedName>
        <fullName evidence="8">YitT family protein</fullName>
    </submittedName>
</protein>
<dbReference type="InterPro" id="IPR051461">
    <property type="entry name" value="UPF0750_membrane"/>
</dbReference>
<dbReference type="Proteomes" id="UP000434052">
    <property type="component" value="Unassembled WGS sequence"/>
</dbReference>
<gene>
    <name evidence="8" type="ORF">DQK91_06260</name>
</gene>
<keyword evidence="2" id="KW-1003">Cell membrane</keyword>
<evidence type="ECO:0000256" key="5">
    <source>
        <dbReference type="ARBA" id="ARBA00023136"/>
    </source>
</evidence>
<reference evidence="8 9" key="1">
    <citation type="submission" date="2018-06" db="EMBL/GenBank/DDBJ databases">
        <title>Complete genome of Desulfovibrio marinus P48SEP.</title>
        <authorList>
            <person name="Crispim J.S."/>
            <person name="Vidigal P.M.P."/>
            <person name="Silva L.C.F."/>
            <person name="Araujo L.C."/>
            <person name="Laguardia C.N."/>
            <person name="Dias R.S."/>
            <person name="Sousa M.P."/>
            <person name="Paula S.O."/>
            <person name="Silva C."/>
        </authorList>
    </citation>
    <scope>NUCLEOTIDE SEQUENCE [LARGE SCALE GENOMIC DNA]</scope>
    <source>
        <strain evidence="8 9">P48SEP</strain>
    </source>
</reference>
<keyword evidence="3 6" id="KW-0812">Transmembrane</keyword>
<evidence type="ECO:0000259" key="7">
    <source>
        <dbReference type="Pfam" id="PF10035"/>
    </source>
</evidence>
<dbReference type="Pfam" id="PF02588">
    <property type="entry name" value="YitT_membrane"/>
    <property type="match status" value="1"/>
</dbReference>
<comment type="caution">
    <text evidence="8">The sequence shown here is derived from an EMBL/GenBank/DDBJ whole genome shotgun (WGS) entry which is preliminary data.</text>
</comment>